<dbReference type="InParanoid" id="Q02700"/>
<dbReference type="EMBL" id="X55026">
    <property type="protein sequence ID" value="CAA38833.1"/>
    <property type="molecule type" value="Genomic_DNA"/>
</dbReference>
<reference evidence="2 3" key="1">
    <citation type="journal article" date="1990" name="Curr. Genet.">
        <title>The complete DNA sequence of the mitochondrial genome of Podospora anserina.</title>
        <authorList>
            <person name="Cummings D.J."/>
            <person name="McNally K.L."/>
            <person name="Domenico J.M."/>
            <person name="Matsuura E.T."/>
        </authorList>
    </citation>
    <scope>NUCLEOTIDE SEQUENCE [LARGE SCALE GENOMIC DNA]</scope>
    <source>
        <strain evidence="3">s</strain>
    </source>
</reference>
<keyword evidence="1" id="KW-1133">Transmembrane helix</keyword>
<organism evidence="2 3">
    <name type="scientific">Podospora anserina (strain S / ATCC MYA-4624 / DSM 980 / FGSC 10383)</name>
    <name type="common">Pleurage anserina</name>
    <dbReference type="NCBI Taxonomy" id="515849"/>
    <lineage>
        <taxon>Eukaryota</taxon>
        <taxon>Fungi</taxon>
        <taxon>Dikarya</taxon>
        <taxon>Ascomycota</taxon>
        <taxon>Pezizomycotina</taxon>
        <taxon>Sordariomycetes</taxon>
        <taxon>Sordariomycetidae</taxon>
        <taxon>Sordariales</taxon>
        <taxon>Podosporaceae</taxon>
        <taxon>Podospora</taxon>
        <taxon>Podospora anserina</taxon>
    </lineage>
</organism>
<proteinExistence type="predicted"/>
<keyword evidence="2" id="KW-0496">Mitochondrion</keyword>
<keyword evidence="1" id="KW-0472">Membrane</keyword>
<evidence type="ECO:0000313" key="2">
    <source>
        <dbReference type="EMBL" id="CAA38833.1"/>
    </source>
</evidence>
<feature type="non-terminal residue" evidence="2">
    <location>
        <position position="1"/>
    </location>
</feature>
<dbReference type="Proteomes" id="UP000001197">
    <property type="component" value="Mitochondrion"/>
</dbReference>
<name>Q02700_PODAN</name>
<keyword evidence="3" id="KW-1185">Reference proteome</keyword>
<dbReference type="AlphaFoldDB" id="Q02700"/>
<protein>
    <submittedName>
        <fullName evidence="2">Complete mitochondrial genome</fullName>
    </submittedName>
</protein>
<keyword evidence="1" id="KW-0812">Transmembrane</keyword>
<accession>Q02700</accession>
<sequence length="146" mass="15754">FRNKFSCCWSTWYIRISITITITITITTWTTLSTKTTPPKSRTRPLTHYRRQNLSLTLLAGCADSPSPTFLLLFDASASQLGACASNLLSDGTGSPIASLLLLDGIGSWVDSDSALVLGTTGISFIHLDVSSLLFINSSVISLLRP</sequence>
<feature type="transmembrane region" description="Helical" evidence="1">
    <location>
        <begin position="12"/>
        <end position="32"/>
    </location>
</feature>
<evidence type="ECO:0000313" key="3">
    <source>
        <dbReference type="Proteomes" id="UP000001197"/>
    </source>
</evidence>
<geneLocation type="mitochondrion" evidence="2"/>
<evidence type="ECO:0000256" key="1">
    <source>
        <dbReference type="SAM" id="Phobius"/>
    </source>
</evidence>